<dbReference type="STRING" id="743788.S8ERP3"/>
<evidence type="ECO:0000256" key="2">
    <source>
        <dbReference type="ARBA" id="ARBA00022801"/>
    </source>
</evidence>
<dbReference type="InterPro" id="IPR050628">
    <property type="entry name" value="SNF2_RAD54_helicase_TF"/>
</dbReference>
<feature type="non-terminal residue" evidence="6">
    <location>
        <position position="1"/>
    </location>
</feature>
<dbReference type="eggNOG" id="KOG0383">
    <property type="taxonomic scope" value="Eukaryota"/>
</dbReference>
<keyword evidence="4" id="KW-0812">Transmembrane</keyword>
<dbReference type="SMART" id="SM00490">
    <property type="entry name" value="HELICc"/>
    <property type="match status" value="1"/>
</dbReference>
<evidence type="ECO:0000256" key="1">
    <source>
        <dbReference type="ARBA" id="ARBA00022741"/>
    </source>
</evidence>
<dbReference type="PANTHER" id="PTHR45626">
    <property type="entry name" value="TRANSCRIPTION TERMINATION FACTOR 2-RELATED"/>
    <property type="match status" value="1"/>
</dbReference>
<dbReference type="GO" id="GO:0008094">
    <property type="term" value="F:ATP-dependent activity, acting on DNA"/>
    <property type="evidence" value="ECO:0007669"/>
    <property type="project" value="TreeGrafter"/>
</dbReference>
<dbReference type="InterPro" id="IPR027417">
    <property type="entry name" value="P-loop_NTPase"/>
</dbReference>
<reference evidence="6 7" key="1">
    <citation type="journal article" date="2012" name="Science">
        <title>The Paleozoic origin of enzymatic lignin decomposition reconstructed from 31 fungal genomes.</title>
        <authorList>
            <person name="Floudas D."/>
            <person name="Binder M."/>
            <person name="Riley R."/>
            <person name="Barry K."/>
            <person name="Blanchette R.A."/>
            <person name="Henrissat B."/>
            <person name="Martinez A.T."/>
            <person name="Otillar R."/>
            <person name="Spatafora J.W."/>
            <person name="Yadav J.S."/>
            <person name="Aerts A."/>
            <person name="Benoit I."/>
            <person name="Boyd A."/>
            <person name="Carlson A."/>
            <person name="Copeland A."/>
            <person name="Coutinho P.M."/>
            <person name="de Vries R.P."/>
            <person name="Ferreira P."/>
            <person name="Findley K."/>
            <person name="Foster B."/>
            <person name="Gaskell J."/>
            <person name="Glotzer D."/>
            <person name="Gorecki P."/>
            <person name="Heitman J."/>
            <person name="Hesse C."/>
            <person name="Hori C."/>
            <person name="Igarashi K."/>
            <person name="Jurgens J.A."/>
            <person name="Kallen N."/>
            <person name="Kersten P."/>
            <person name="Kohler A."/>
            <person name="Kuees U."/>
            <person name="Kumar T.K.A."/>
            <person name="Kuo A."/>
            <person name="LaButti K."/>
            <person name="Larrondo L.F."/>
            <person name="Lindquist E."/>
            <person name="Ling A."/>
            <person name="Lombard V."/>
            <person name="Lucas S."/>
            <person name="Lundell T."/>
            <person name="Martin R."/>
            <person name="McLaughlin D.J."/>
            <person name="Morgenstern I."/>
            <person name="Morin E."/>
            <person name="Murat C."/>
            <person name="Nagy L.G."/>
            <person name="Nolan M."/>
            <person name="Ohm R.A."/>
            <person name="Patyshakuliyeva A."/>
            <person name="Rokas A."/>
            <person name="Ruiz-Duenas F.J."/>
            <person name="Sabat G."/>
            <person name="Salamov A."/>
            <person name="Samejima M."/>
            <person name="Schmutz J."/>
            <person name="Slot J.C."/>
            <person name="St John F."/>
            <person name="Stenlid J."/>
            <person name="Sun H."/>
            <person name="Sun S."/>
            <person name="Syed K."/>
            <person name="Tsang A."/>
            <person name="Wiebenga A."/>
            <person name="Young D."/>
            <person name="Pisabarro A."/>
            <person name="Eastwood D.C."/>
            <person name="Martin F."/>
            <person name="Cullen D."/>
            <person name="Grigoriev I.V."/>
            <person name="Hibbett D.S."/>
        </authorList>
    </citation>
    <scope>NUCLEOTIDE SEQUENCE</scope>
    <source>
        <strain evidence="7">FP-58527</strain>
    </source>
</reference>
<dbReference type="GO" id="GO:0016787">
    <property type="term" value="F:hydrolase activity"/>
    <property type="evidence" value="ECO:0007669"/>
    <property type="project" value="UniProtKB-KW"/>
</dbReference>
<accession>S8ERP3</accession>
<keyword evidence="4" id="KW-1133">Transmembrane helix</keyword>
<feature type="transmembrane region" description="Helical" evidence="4">
    <location>
        <begin position="57"/>
        <end position="79"/>
    </location>
</feature>
<dbReference type="InterPro" id="IPR001650">
    <property type="entry name" value="Helicase_C-like"/>
</dbReference>
<evidence type="ECO:0000256" key="4">
    <source>
        <dbReference type="SAM" id="Phobius"/>
    </source>
</evidence>
<keyword evidence="1" id="KW-0547">Nucleotide-binding</keyword>
<dbReference type="CDD" id="cd18793">
    <property type="entry name" value="SF2_C_SNF"/>
    <property type="match status" value="1"/>
</dbReference>
<evidence type="ECO:0000259" key="5">
    <source>
        <dbReference type="PROSITE" id="PS51194"/>
    </source>
</evidence>
<proteinExistence type="predicted"/>
<evidence type="ECO:0000256" key="3">
    <source>
        <dbReference type="ARBA" id="ARBA00022840"/>
    </source>
</evidence>
<dbReference type="PROSITE" id="PS51194">
    <property type="entry name" value="HELICASE_CTER"/>
    <property type="match status" value="1"/>
</dbReference>
<protein>
    <recommendedName>
        <fullName evidence="5">Helicase C-terminal domain-containing protein</fullName>
    </recommendedName>
</protein>
<keyword evidence="3" id="KW-0067">ATP-binding</keyword>
<gene>
    <name evidence="6" type="ORF">FOMPIDRAFT_1137725</name>
</gene>
<dbReference type="EMBL" id="KE504555">
    <property type="protein sequence ID" value="EPS92475.1"/>
    <property type="molecule type" value="Genomic_DNA"/>
</dbReference>
<sequence length="150" mass="16908">PDKILLFSAFPLNNSIIFPLFKAYGIEFELLNGQQSEAHRAAAIERFKRSGREGPRVLLMSSVGTIGLNLTFAHIIIFLDTLWSAQEDSQTIGRVWRKGQTRRVIVYRPIVLGTSDVFLNSLAFSKELMHLAFVNAPRGVRKCLFLGMLN</sequence>
<organism evidence="6 7">
    <name type="scientific">Fomitopsis schrenkii</name>
    <name type="common">Brown rot fungus</name>
    <dbReference type="NCBI Taxonomy" id="2126942"/>
    <lineage>
        <taxon>Eukaryota</taxon>
        <taxon>Fungi</taxon>
        <taxon>Dikarya</taxon>
        <taxon>Basidiomycota</taxon>
        <taxon>Agaricomycotina</taxon>
        <taxon>Agaricomycetes</taxon>
        <taxon>Polyporales</taxon>
        <taxon>Fomitopsis</taxon>
    </lineage>
</organism>
<feature type="domain" description="Helicase C-terminal" evidence="5">
    <location>
        <begin position="1"/>
        <end position="144"/>
    </location>
</feature>
<dbReference type="OrthoDB" id="2803695at2759"/>
<dbReference type="GO" id="GO:0005634">
    <property type="term" value="C:nucleus"/>
    <property type="evidence" value="ECO:0007669"/>
    <property type="project" value="TreeGrafter"/>
</dbReference>
<dbReference type="HOGENOM" id="CLU_146425_0_0_1"/>
<dbReference type="SUPFAM" id="SSF52540">
    <property type="entry name" value="P-loop containing nucleoside triphosphate hydrolases"/>
    <property type="match status" value="1"/>
</dbReference>
<dbReference type="InterPro" id="IPR049730">
    <property type="entry name" value="SNF2/RAD54-like_C"/>
</dbReference>
<dbReference type="GO" id="GO:0006281">
    <property type="term" value="P:DNA repair"/>
    <property type="evidence" value="ECO:0007669"/>
    <property type="project" value="TreeGrafter"/>
</dbReference>
<dbReference type="InParanoid" id="S8ERP3"/>
<dbReference type="GO" id="GO:0005524">
    <property type="term" value="F:ATP binding"/>
    <property type="evidence" value="ECO:0007669"/>
    <property type="project" value="UniProtKB-KW"/>
</dbReference>
<keyword evidence="7" id="KW-1185">Reference proteome</keyword>
<dbReference type="Proteomes" id="UP000015241">
    <property type="component" value="Unassembled WGS sequence"/>
</dbReference>
<keyword evidence="4" id="KW-0472">Membrane</keyword>
<keyword evidence="2" id="KW-0378">Hydrolase</keyword>
<dbReference type="AlphaFoldDB" id="S8ERP3"/>
<name>S8ERP3_FOMSC</name>
<dbReference type="Gene3D" id="3.40.50.300">
    <property type="entry name" value="P-loop containing nucleotide triphosphate hydrolases"/>
    <property type="match status" value="1"/>
</dbReference>
<evidence type="ECO:0000313" key="6">
    <source>
        <dbReference type="EMBL" id="EPS92475.1"/>
    </source>
</evidence>
<evidence type="ECO:0000313" key="7">
    <source>
        <dbReference type="Proteomes" id="UP000015241"/>
    </source>
</evidence>
<dbReference type="Pfam" id="PF00271">
    <property type="entry name" value="Helicase_C"/>
    <property type="match status" value="1"/>
</dbReference>